<sequence>MTTISENISVMSATFGKVAQTSTPATNPATSSVSSAAATSAPASPAPEIFGSSANAQDSANTIDDAVGNINSFIAKAAPGIEFSIDEESGRAIVSIIDRETDMIIRQVPTAEALAISKTLDRLQGLLIRQFA</sequence>
<dbReference type="InterPro" id="IPR035924">
    <property type="entry name" value="FlaG-like_sf"/>
</dbReference>
<dbReference type="Pfam" id="PF03646">
    <property type="entry name" value="FlaG"/>
    <property type="match status" value="1"/>
</dbReference>
<comment type="caution">
    <text evidence="2">The sequence shown here is derived from an EMBL/GenBank/DDBJ whole genome shotgun (WGS) entry which is preliminary data.</text>
</comment>
<keyword evidence="3" id="KW-1185">Reference proteome</keyword>
<protein>
    <submittedName>
        <fullName evidence="2">Flagellar protein FlaG</fullName>
    </submittedName>
</protein>
<reference evidence="2 3" key="1">
    <citation type="submission" date="2018-10" db="EMBL/GenBank/DDBJ databases">
        <authorList>
            <person name="Chen W.-M."/>
        </authorList>
    </citation>
    <scope>NUCLEOTIDE SEQUENCE [LARGE SCALE GENOMIC DNA]</scope>
    <source>
        <strain evidence="2 3">H-5</strain>
    </source>
</reference>
<feature type="region of interest" description="Disordered" evidence="1">
    <location>
        <begin position="21"/>
        <end position="57"/>
    </location>
</feature>
<accession>A0A3N0UZX4</accession>
<organism evidence="2 3">
    <name type="scientific">Pseudomethylobacillus aquaticus</name>
    <dbReference type="NCBI Taxonomy" id="2676064"/>
    <lineage>
        <taxon>Bacteria</taxon>
        <taxon>Pseudomonadati</taxon>
        <taxon>Pseudomonadota</taxon>
        <taxon>Betaproteobacteria</taxon>
        <taxon>Nitrosomonadales</taxon>
        <taxon>Methylophilaceae</taxon>
        <taxon>Pseudomethylobacillus</taxon>
    </lineage>
</organism>
<dbReference type="PANTHER" id="PTHR37166">
    <property type="entry name" value="PROTEIN FLAG"/>
    <property type="match status" value="1"/>
</dbReference>
<proteinExistence type="predicted"/>
<keyword evidence="2" id="KW-0966">Cell projection</keyword>
<name>A0A3N0UZX4_9PROT</name>
<dbReference type="Gene3D" id="3.30.160.170">
    <property type="entry name" value="FlaG-like"/>
    <property type="match status" value="1"/>
</dbReference>
<dbReference type="InterPro" id="IPR005186">
    <property type="entry name" value="FlaG"/>
</dbReference>
<dbReference type="PANTHER" id="PTHR37166:SF1">
    <property type="entry name" value="PROTEIN FLAG"/>
    <property type="match status" value="1"/>
</dbReference>
<dbReference type="EMBL" id="RJVP01000003">
    <property type="protein sequence ID" value="ROH86109.1"/>
    <property type="molecule type" value="Genomic_DNA"/>
</dbReference>
<keyword evidence="2" id="KW-0282">Flagellum</keyword>
<gene>
    <name evidence="2" type="ORF">ED236_06490</name>
</gene>
<evidence type="ECO:0000313" key="3">
    <source>
        <dbReference type="Proteomes" id="UP000275137"/>
    </source>
</evidence>
<evidence type="ECO:0000256" key="1">
    <source>
        <dbReference type="SAM" id="MobiDB-lite"/>
    </source>
</evidence>
<dbReference type="Proteomes" id="UP000275137">
    <property type="component" value="Unassembled WGS sequence"/>
</dbReference>
<dbReference type="RefSeq" id="WP_123237169.1">
    <property type="nucleotide sequence ID" value="NZ_RJVP01000003.1"/>
</dbReference>
<keyword evidence="2" id="KW-0969">Cilium</keyword>
<dbReference type="SUPFAM" id="SSF160214">
    <property type="entry name" value="FlaG-like"/>
    <property type="match status" value="1"/>
</dbReference>
<evidence type="ECO:0000313" key="2">
    <source>
        <dbReference type="EMBL" id="ROH86109.1"/>
    </source>
</evidence>
<feature type="compositionally biased region" description="Low complexity" evidence="1">
    <location>
        <begin position="21"/>
        <end position="47"/>
    </location>
</feature>
<dbReference type="AlphaFoldDB" id="A0A3N0UZX4"/>